<evidence type="ECO:0000313" key="2">
    <source>
        <dbReference type="Proteomes" id="UP001439008"/>
    </source>
</evidence>
<proteinExistence type="predicted"/>
<organism evidence="1 2">
    <name type="scientific">Bonamia ostreae</name>
    <dbReference type="NCBI Taxonomy" id="126728"/>
    <lineage>
        <taxon>Eukaryota</taxon>
        <taxon>Sar</taxon>
        <taxon>Rhizaria</taxon>
        <taxon>Endomyxa</taxon>
        <taxon>Ascetosporea</taxon>
        <taxon>Haplosporida</taxon>
        <taxon>Bonamia</taxon>
    </lineage>
</organism>
<protein>
    <submittedName>
        <fullName evidence="1">Uncharacterized protein</fullName>
    </submittedName>
</protein>
<accession>A0ABV2AV73</accession>
<keyword evidence="2" id="KW-1185">Reference proteome</keyword>
<name>A0ABV2AV73_9EUKA</name>
<gene>
    <name evidence="1" type="ORF">MHBO_005157</name>
</gene>
<reference evidence="1 2" key="1">
    <citation type="journal article" date="2024" name="BMC Biol.">
        <title>Comparative genomics of Ascetosporea gives new insight into the evolutionary basis for animal parasitism in Rhizaria.</title>
        <authorList>
            <person name="Hiltunen Thoren M."/>
            <person name="Onut-Brannstrom I."/>
            <person name="Alfjorden A."/>
            <person name="Peckova H."/>
            <person name="Swords F."/>
            <person name="Hooper C."/>
            <person name="Holzer A.S."/>
            <person name="Bass D."/>
            <person name="Burki F."/>
        </authorList>
    </citation>
    <scope>NUCLEOTIDE SEQUENCE [LARGE SCALE GENOMIC DNA]</scope>
    <source>
        <strain evidence="1">20-A016</strain>
    </source>
</reference>
<sequence length="64" mass="6671">MDAAHWIATAIAAVMPMVANDIGEIIEPNATASVFTAPAAPTWPNAALIWVPCCNAMVRGLKPP</sequence>
<dbReference type="EMBL" id="JBDODL010006917">
    <property type="protein sequence ID" value="MES1923565.1"/>
    <property type="molecule type" value="Genomic_DNA"/>
</dbReference>
<dbReference type="Proteomes" id="UP001439008">
    <property type="component" value="Unassembled WGS sequence"/>
</dbReference>
<comment type="caution">
    <text evidence="1">The sequence shown here is derived from an EMBL/GenBank/DDBJ whole genome shotgun (WGS) entry which is preliminary data.</text>
</comment>
<evidence type="ECO:0000313" key="1">
    <source>
        <dbReference type="EMBL" id="MES1923565.1"/>
    </source>
</evidence>